<organism evidence="3 4">
    <name type="scientific">Psychroflexus salinarum</name>
    <dbReference type="NCBI Taxonomy" id="546024"/>
    <lineage>
        <taxon>Bacteria</taxon>
        <taxon>Pseudomonadati</taxon>
        <taxon>Bacteroidota</taxon>
        <taxon>Flavobacteriia</taxon>
        <taxon>Flavobacteriales</taxon>
        <taxon>Flavobacteriaceae</taxon>
        <taxon>Psychroflexus</taxon>
    </lineage>
</organism>
<dbReference type="InterPro" id="IPR028098">
    <property type="entry name" value="Glyco_trans_4-like_N"/>
</dbReference>
<gene>
    <name evidence="3" type="ORF">ACFQ0R_12005</name>
</gene>
<keyword evidence="3" id="KW-0328">Glycosyltransferase</keyword>
<proteinExistence type="predicted"/>
<dbReference type="Proteomes" id="UP001597049">
    <property type="component" value="Unassembled WGS sequence"/>
</dbReference>
<feature type="domain" description="Glycosyltransferase subfamily 4-like N-terminal" evidence="2">
    <location>
        <begin position="17"/>
        <end position="168"/>
    </location>
</feature>
<dbReference type="EC" id="2.4.-.-" evidence="3"/>
<dbReference type="RefSeq" id="WP_379658625.1">
    <property type="nucleotide sequence ID" value="NZ_JBHTIV010000022.1"/>
</dbReference>
<evidence type="ECO:0000259" key="2">
    <source>
        <dbReference type="Pfam" id="PF13439"/>
    </source>
</evidence>
<dbReference type="Gene3D" id="3.40.50.2000">
    <property type="entry name" value="Glycogen Phosphorylase B"/>
    <property type="match status" value="2"/>
</dbReference>
<dbReference type="GO" id="GO:0016757">
    <property type="term" value="F:glycosyltransferase activity"/>
    <property type="evidence" value="ECO:0007669"/>
    <property type="project" value="UniProtKB-KW"/>
</dbReference>
<comment type="caution">
    <text evidence="3">The sequence shown here is derived from an EMBL/GenBank/DDBJ whole genome shotgun (WGS) entry which is preliminary data.</text>
</comment>
<dbReference type="InterPro" id="IPR001296">
    <property type="entry name" value="Glyco_trans_1"/>
</dbReference>
<dbReference type="SUPFAM" id="SSF53756">
    <property type="entry name" value="UDP-Glycosyltransferase/glycogen phosphorylase"/>
    <property type="match status" value="1"/>
</dbReference>
<feature type="domain" description="Glycosyl transferase family 1" evidence="1">
    <location>
        <begin position="181"/>
        <end position="336"/>
    </location>
</feature>
<evidence type="ECO:0000313" key="4">
    <source>
        <dbReference type="Proteomes" id="UP001597049"/>
    </source>
</evidence>
<keyword evidence="3" id="KW-0808">Transferase</keyword>
<name>A0ABW3GUK3_9FLAO</name>
<sequence length="362" mass="41711">MKKLKILYTIPNFDTAGSGKVVYDLVKGLDKEHFAPEILVKHTKGAFFKEVEQLGVPIHVFNYETDYKPFWSFPFRLLKVIRFFKQHDWDIVHSWHWSSDVSEPLAVRLSGKKFVYTKKNMGWGNKAWVWKSRLSHKIIAINKDMMKNFFEPIQALNAIYLPLGVDLDYFQPREQNVSLMNELGLKKTDFIIATVANLVPLKGIETLIKAFFEAEITNSKLLIVGNNNNAYGRKLINEFADERIIFVGKQINVRPYLAISNLFCIPTEAIGEGMPLAPVEAMSMGVPVIGSKVSGITDILEGFEEWLFKASDINELINKLHKMNSLSFEERKNIGQLMRDKVVKEYSHKLFIETREKLYKDL</sequence>
<dbReference type="EMBL" id="JBHTIV010000022">
    <property type="protein sequence ID" value="MFD0933323.1"/>
    <property type="molecule type" value="Genomic_DNA"/>
</dbReference>
<accession>A0ABW3GUK3</accession>
<dbReference type="Pfam" id="PF13439">
    <property type="entry name" value="Glyco_transf_4"/>
    <property type="match status" value="1"/>
</dbReference>
<dbReference type="PANTHER" id="PTHR12526:SF630">
    <property type="entry name" value="GLYCOSYLTRANSFERASE"/>
    <property type="match status" value="1"/>
</dbReference>
<dbReference type="PANTHER" id="PTHR12526">
    <property type="entry name" value="GLYCOSYLTRANSFERASE"/>
    <property type="match status" value="1"/>
</dbReference>
<dbReference type="Pfam" id="PF00534">
    <property type="entry name" value="Glycos_transf_1"/>
    <property type="match status" value="1"/>
</dbReference>
<protein>
    <submittedName>
        <fullName evidence="3">Glycosyltransferase</fullName>
        <ecNumber evidence="3">2.4.-.-</ecNumber>
    </submittedName>
</protein>
<evidence type="ECO:0000259" key="1">
    <source>
        <dbReference type="Pfam" id="PF00534"/>
    </source>
</evidence>
<evidence type="ECO:0000313" key="3">
    <source>
        <dbReference type="EMBL" id="MFD0933323.1"/>
    </source>
</evidence>
<reference evidence="4" key="1">
    <citation type="journal article" date="2019" name="Int. J. Syst. Evol. Microbiol.">
        <title>The Global Catalogue of Microorganisms (GCM) 10K type strain sequencing project: providing services to taxonomists for standard genome sequencing and annotation.</title>
        <authorList>
            <consortium name="The Broad Institute Genomics Platform"/>
            <consortium name="The Broad Institute Genome Sequencing Center for Infectious Disease"/>
            <person name="Wu L."/>
            <person name="Ma J."/>
        </authorList>
    </citation>
    <scope>NUCLEOTIDE SEQUENCE [LARGE SCALE GENOMIC DNA]</scope>
    <source>
        <strain evidence="4">CCUG 56752</strain>
    </source>
</reference>
<keyword evidence="4" id="KW-1185">Reference proteome</keyword>